<dbReference type="Gene3D" id="1.10.287.130">
    <property type="match status" value="1"/>
</dbReference>
<protein>
    <recommendedName>
        <fullName evidence="2">histidine kinase</fullName>
        <ecNumber evidence="2">2.7.13.3</ecNumber>
    </recommendedName>
</protein>
<proteinExistence type="predicted"/>
<feature type="domain" description="PAC" evidence="6">
    <location>
        <begin position="478"/>
        <end position="532"/>
    </location>
</feature>
<dbReference type="InterPro" id="IPR003594">
    <property type="entry name" value="HATPase_dom"/>
</dbReference>
<dbReference type="GO" id="GO:0000155">
    <property type="term" value="F:phosphorelay sensor kinase activity"/>
    <property type="evidence" value="ECO:0007669"/>
    <property type="project" value="InterPro"/>
</dbReference>
<dbReference type="SUPFAM" id="SSF55874">
    <property type="entry name" value="ATPase domain of HSP90 chaperone/DNA topoisomerase II/histidine kinase"/>
    <property type="match status" value="1"/>
</dbReference>
<dbReference type="InterPro" id="IPR003661">
    <property type="entry name" value="HisK_dim/P_dom"/>
</dbReference>
<dbReference type="InterPro" id="IPR000014">
    <property type="entry name" value="PAS"/>
</dbReference>
<feature type="domain" description="PAC" evidence="6">
    <location>
        <begin position="352"/>
        <end position="410"/>
    </location>
</feature>
<dbReference type="InterPro" id="IPR036890">
    <property type="entry name" value="HATPase_C_sf"/>
</dbReference>
<dbReference type="PRINTS" id="PR00344">
    <property type="entry name" value="BCTRLSENSOR"/>
</dbReference>
<evidence type="ECO:0000256" key="3">
    <source>
        <dbReference type="ARBA" id="ARBA00022553"/>
    </source>
</evidence>
<evidence type="ECO:0000256" key="2">
    <source>
        <dbReference type="ARBA" id="ARBA00012438"/>
    </source>
</evidence>
<accession>A0AAW4L201</accession>
<dbReference type="PANTHER" id="PTHR43065:SF42">
    <property type="entry name" value="TWO-COMPONENT SENSOR PPRA"/>
    <property type="match status" value="1"/>
</dbReference>
<feature type="domain" description="PAS" evidence="5">
    <location>
        <begin position="270"/>
        <end position="314"/>
    </location>
</feature>
<feature type="domain" description="Histidine kinase" evidence="4">
    <location>
        <begin position="545"/>
        <end position="768"/>
    </location>
</feature>
<dbReference type="NCBIfam" id="TIGR00229">
    <property type="entry name" value="sensory_box"/>
    <property type="match status" value="3"/>
</dbReference>
<dbReference type="EC" id="2.7.13.3" evidence="2"/>
<dbReference type="SUPFAM" id="SSF47384">
    <property type="entry name" value="Homodimeric domain of signal transducing histidine kinase"/>
    <property type="match status" value="1"/>
</dbReference>
<reference evidence="7 8" key="1">
    <citation type="submission" date="2021-05" db="EMBL/GenBank/DDBJ databases">
        <title>The draft genome of Geobacter pelophilus DSM 12255.</title>
        <authorList>
            <person name="Xu Z."/>
            <person name="Masuda Y."/>
            <person name="Itoh H."/>
            <person name="Senoo K."/>
        </authorList>
    </citation>
    <scope>NUCLEOTIDE SEQUENCE [LARGE SCALE GENOMIC DNA]</scope>
    <source>
        <strain evidence="7 8">DSM 12255</strain>
    </source>
</reference>
<dbReference type="Pfam" id="PF08448">
    <property type="entry name" value="PAS_4"/>
    <property type="match status" value="1"/>
</dbReference>
<dbReference type="SMART" id="SM00091">
    <property type="entry name" value="PAS"/>
    <property type="match status" value="4"/>
</dbReference>
<dbReference type="Gene3D" id="3.30.450.20">
    <property type="entry name" value="PAS domain"/>
    <property type="match status" value="4"/>
</dbReference>
<dbReference type="InterPro" id="IPR005467">
    <property type="entry name" value="His_kinase_dom"/>
</dbReference>
<evidence type="ECO:0000259" key="5">
    <source>
        <dbReference type="PROSITE" id="PS50112"/>
    </source>
</evidence>
<feature type="domain" description="PAS" evidence="5">
    <location>
        <begin position="407"/>
        <end position="453"/>
    </location>
</feature>
<keyword evidence="3" id="KW-0597">Phosphoprotein</keyword>
<dbReference type="PROSITE" id="PS50113">
    <property type="entry name" value="PAC"/>
    <property type="match status" value="2"/>
</dbReference>
<dbReference type="Proteomes" id="UP000811899">
    <property type="component" value="Unassembled WGS sequence"/>
</dbReference>
<dbReference type="RefSeq" id="WP_214171778.1">
    <property type="nucleotide sequence ID" value="NZ_JAHCVJ010000004.1"/>
</dbReference>
<dbReference type="CDD" id="cd00130">
    <property type="entry name" value="PAS"/>
    <property type="match status" value="3"/>
</dbReference>
<dbReference type="SMART" id="SM00388">
    <property type="entry name" value="HisKA"/>
    <property type="match status" value="1"/>
</dbReference>
<dbReference type="PROSITE" id="PS50109">
    <property type="entry name" value="HIS_KIN"/>
    <property type="match status" value="1"/>
</dbReference>
<evidence type="ECO:0000259" key="6">
    <source>
        <dbReference type="PROSITE" id="PS50113"/>
    </source>
</evidence>
<name>A0AAW4L201_9BACT</name>
<dbReference type="InterPro" id="IPR036097">
    <property type="entry name" value="HisK_dim/P_sf"/>
</dbReference>
<dbReference type="InterPro" id="IPR035965">
    <property type="entry name" value="PAS-like_dom_sf"/>
</dbReference>
<dbReference type="InterPro" id="IPR000700">
    <property type="entry name" value="PAS-assoc_C"/>
</dbReference>
<dbReference type="InterPro" id="IPR004358">
    <property type="entry name" value="Sig_transdc_His_kin-like_C"/>
</dbReference>
<dbReference type="Pfam" id="PF13426">
    <property type="entry name" value="PAS_9"/>
    <property type="match status" value="3"/>
</dbReference>
<comment type="caution">
    <text evidence="7">The sequence shown here is derived from an EMBL/GenBank/DDBJ whole genome shotgun (WGS) entry which is preliminary data.</text>
</comment>
<dbReference type="AlphaFoldDB" id="A0AAW4L201"/>
<evidence type="ECO:0000313" key="7">
    <source>
        <dbReference type="EMBL" id="MBT0665011.1"/>
    </source>
</evidence>
<dbReference type="Gene3D" id="3.30.565.10">
    <property type="entry name" value="Histidine kinase-like ATPase, C-terminal domain"/>
    <property type="match status" value="1"/>
</dbReference>
<dbReference type="SMART" id="SM00387">
    <property type="entry name" value="HATPase_c"/>
    <property type="match status" value="1"/>
</dbReference>
<dbReference type="InterPro" id="IPR001610">
    <property type="entry name" value="PAC"/>
</dbReference>
<sequence>MDAEKTNIFKILFDTAPLGMVLLNDRCEVVSANMAMGRLVNKDPVALIGSRCGDLLNCRNRNCSPQGCGFSDECASCSIMQAIKGVLAEATAGCRDEAAIQVDGYGQATMVVNYSIQPVFIDGSRHLVLTLDNITERKQMEEILRHSEKRYRRQFMQNQAIMLLIDPLTGAIEDANPAACSFYGYSHGRLLQMNITDINLLPANEVMLLMDEVRQGKTAALYFEHRLAGGDVRNVEVFSSPVTVGGRTVLHSIIIDITEKKRVETALHQQKEFYEKLLENLSAPTFVIDDQHRVIVWNKACELLTGLAAQEVVGTTGQWRGFYDHERPCLADIVLDGKEELLPTLYSQIKTSQLLPGLVQAEGWYKLRNEDCYIFFNAAPIRSANGETIAVVETIEDITERKRFEDELRTLSYAITQSPVTIVITSPQGLIEHVNPKFTEVTGYAESEVVGRTPAVLKSGQTSVETYRNLWETILDGREWRGEFLNKKKNGELYWEEAMISPIKGPNGEITHFIGIKEDITEKKRLEGQLRHAQKMEAVGQLSGGVAHDFNNILTAIVGYASILEIKCDQDDQIKRCITEIIRSSERGAKLTKNLLVFSRKQAGPLTCIDINELVGRMVRIVRGNLGPACRLETKIAKSPLRVMADSIQIEQAIMNVVTNAREALTGGGELTVATEFCHMTLEVINRLGYGQTGDYAVVTVADTGIGMDEETLKRIYEPFFTTKEMGGGSGLGLSITYGIVKRHNGFISCTSDKGQGSRFKIFLPIIAEGAVSGGEPG</sequence>
<dbReference type="Pfam" id="PF02518">
    <property type="entry name" value="HATPase_c"/>
    <property type="match status" value="1"/>
</dbReference>
<dbReference type="CDD" id="cd00082">
    <property type="entry name" value="HisKA"/>
    <property type="match status" value="1"/>
</dbReference>
<evidence type="ECO:0000313" key="8">
    <source>
        <dbReference type="Proteomes" id="UP000811899"/>
    </source>
</evidence>
<evidence type="ECO:0000259" key="4">
    <source>
        <dbReference type="PROSITE" id="PS50109"/>
    </source>
</evidence>
<keyword evidence="8" id="KW-1185">Reference proteome</keyword>
<gene>
    <name evidence="7" type="ORF">KI809_11960</name>
</gene>
<dbReference type="Pfam" id="PF00512">
    <property type="entry name" value="HisKA"/>
    <property type="match status" value="1"/>
</dbReference>
<dbReference type="PANTHER" id="PTHR43065">
    <property type="entry name" value="SENSOR HISTIDINE KINASE"/>
    <property type="match status" value="1"/>
</dbReference>
<evidence type="ECO:0000256" key="1">
    <source>
        <dbReference type="ARBA" id="ARBA00000085"/>
    </source>
</evidence>
<organism evidence="7 8">
    <name type="scientific">Geoanaerobacter pelophilus</name>
    <dbReference type="NCBI Taxonomy" id="60036"/>
    <lineage>
        <taxon>Bacteria</taxon>
        <taxon>Pseudomonadati</taxon>
        <taxon>Thermodesulfobacteriota</taxon>
        <taxon>Desulfuromonadia</taxon>
        <taxon>Geobacterales</taxon>
        <taxon>Geobacteraceae</taxon>
        <taxon>Geoanaerobacter</taxon>
    </lineage>
</organism>
<dbReference type="SUPFAM" id="SSF55785">
    <property type="entry name" value="PYP-like sensor domain (PAS domain)"/>
    <property type="match status" value="4"/>
</dbReference>
<comment type="catalytic activity">
    <reaction evidence="1">
        <text>ATP + protein L-histidine = ADP + protein N-phospho-L-histidine.</text>
        <dbReference type="EC" id="2.7.13.3"/>
    </reaction>
</comment>
<dbReference type="PROSITE" id="PS50112">
    <property type="entry name" value="PAS"/>
    <property type="match status" value="2"/>
</dbReference>
<dbReference type="InterPro" id="IPR013656">
    <property type="entry name" value="PAS_4"/>
</dbReference>
<dbReference type="EMBL" id="JAHCVJ010000004">
    <property type="protein sequence ID" value="MBT0665011.1"/>
    <property type="molecule type" value="Genomic_DNA"/>
</dbReference>
<dbReference type="SMART" id="SM00086">
    <property type="entry name" value="PAC"/>
    <property type="match status" value="3"/>
</dbReference>